<evidence type="ECO:0000256" key="1">
    <source>
        <dbReference type="SAM" id="Phobius"/>
    </source>
</evidence>
<dbReference type="Proteomes" id="UP000656813">
    <property type="component" value="Unassembled WGS sequence"/>
</dbReference>
<protein>
    <submittedName>
        <fullName evidence="2">Uncharacterized protein</fullName>
    </submittedName>
</protein>
<gene>
    <name evidence="2" type="ORF">GCM10007096_00640</name>
</gene>
<organism evidence="2 3">
    <name type="scientific">Pullulanibacillus pueri</name>
    <dbReference type="NCBI Taxonomy" id="1437324"/>
    <lineage>
        <taxon>Bacteria</taxon>
        <taxon>Bacillati</taxon>
        <taxon>Bacillota</taxon>
        <taxon>Bacilli</taxon>
        <taxon>Bacillales</taxon>
        <taxon>Sporolactobacillaceae</taxon>
        <taxon>Pullulanibacillus</taxon>
    </lineage>
</organism>
<feature type="transmembrane region" description="Helical" evidence="1">
    <location>
        <begin position="33"/>
        <end position="56"/>
    </location>
</feature>
<dbReference type="RefSeq" id="WP_188494919.1">
    <property type="nucleotide sequence ID" value="NZ_BMFV01000001.1"/>
</dbReference>
<accession>A0A8J3EJS3</accession>
<reference evidence="2" key="1">
    <citation type="journal article" date="2014" name="Int. J. Syst. Evol. Microbiol.">
        <title>Complete genome sequence of Corynebacterium casei LMG S-19264T (=DSM 44701T), isolated from a smear-ripened cheese.</title>
        <authorList>
            <consortium name="US DOE Joint Genome Institute (JGI-PGF)"/>
            <person name="Walter F."/>
            <person name="Albersmeier A."/>
            <person name="Kalinowski J."/>
            <person name="Ruckert C."/>
        </authorList>
    </citation>
    <scope>NUCLEOTIDE SEQUENCE</scope>
    <source>
        <strain evidence="2">CGMCC 1.12777</strain>
    </source>
</reference>
<keyword evidence="1" id="KW-1133">Transmembrane helix</keyword>
<keyword evidence="3" id="KW-1185">Reference proteome</keyword>
<name>A0A8J3EJS3_9BACL</name>
<evidence type="ECO:0000313" key="2">
    <source>
        <dbReference type="EMBL" id="GGH73424.1"/>
    </source>
</evidence>
<comment type="caution">
    <text evidence="2">The sequence shown here is derived from an EMBL/GenBank/DDBJ whole genome shotgun (WGS) entry which is preliminary data.</text>
</comment>
<dbReference type="AlphaFoldDB" id="A0A8J3EJS3"/>
<sequence>MLRKTFSVGSGLCFLVTLLPLIGEKFGLQVYQLMISIHSFFPFELNALGLILGWFGMKGNLRVALLILNLLSLFFHLFVFLMATYGFQEP</sequence>
<keyword evidence="1" id="KW-0812">Transmembrane</keyword>
<dbReference type="EMBL" id="BMFV01000001">
    <property type="protein sequence ID" value="GGH73424.1"/>
    <property type="molecule type" value="Genomic_DNA"/>
</dbReference>
<feature type="transmembrane region" description="Helical" evidence="1">
    <location>
        <begin position="63"/>
        <end position="87"/>
    </location>
</feature>
<proteinExistence type="predicted"/>
<reference evidence="2" key="2">
    <citation type="submission" date="2020-09" db="EMBL/GenBank/DDBJ databases">
        <authorList>
            <person name="Sun Q."/>
            <person name="Zhou Y."/>
        </authorList>
    </citation>
    <scope>NUCLEOTIDE SEQUENCE</scope>
    <source>
        <strain evidence="2">CGMCC 1.12777</strain>
    </source>
</reference>
<keyword evidence="1" id="KW-0472">Membrane</keyword>
<evidence type="ECO:0000313" key="3">
    <source>
        <dbReference type="Proteomes" id="UP000656813"/>
    </source>
</evidence>